<dbReference type="InterPro" id="IPR001919">
    <property type="entry name" value="CBD2"/>
</dbReference>
<evidence type="ECO:0000313" key="3">
    <source>
        <dbReference type="Proteomes" id="UP000295626"/>
    </source>
</evidence>
<dbReference type="EMBL" id="SMKE01000163">
    <property type="protein sequence ID" value="TDB99517.1"/>
    <property type="molecule type" value="Genomic_DNA"/>
</dbReference>
<evidence type="ECO:0000259" key="1">
    <source>
        <dbReference type="PROSITE" id="PS51173"/>
    </source>
</evidence>
<dbReference type="PROSITE" id="PS51173">
    <property type="entry name" value="CBM2"/>
    <property type="match status" value="1"/>
</dbReference>
<dbReference type="InterPro" id="IPR008965">
    <property type="entry name" value="CBM2/CBM3_carb-bd_dom_sf"/>
</dbReference>
<keyword evidence="3" id="KW-1185">Reference proteome</keyword>
<accession>A0ABY2DIN9</accession>
<protein>
    <submittedName>
        <fullName evidence="2">Chitin-binding protein</fullName>
    </submittedName>
</protein>
<dbReference type="Pfam" id="PF00553">
    <property type="entry name" value="CBM_2"/>
    <property type="match status" value="1"/>
</dbReference>
<evidence type="ECO:0000313" key="2">
    <source>
        <dbReference type="EMBL" id="TDB99517.1"/>
    </source>
</evidence>
<feature type="non-terminal residue" evidence="2">
    <location>
        <position position="1"/>
    </location>
</feature>
<comment type="caution">
    <text evidence="2">The sequence shown here is derived from an EMBL/GenBank/DDBJ whole genome shotgun (WGS) entry which is preliminary data.</text>
</comment>
<dbReference type="SMART" id="SM00637">
    <property type="entry name" value="CBD_II"/>
    <property type="match status" value="1"/>
</dbReference>
<dbReference type="SUPFAM" id="SSF49384">
    <property type="entry name" value="Carbohydrate-binding domain"/>
    <property type="match status" value="1"/>
</dbReference>
<gene>
    <name evidence="2" type="ORF">E1091_06740</name>
</gene>
<dbReference type="InterPro" id="IPR012291">
    <property type="entry name" value="CBM2_carb-bd_dom_sf"/>
</dbReference>
<dbReference type="Proteomes" id="UP000295626">
    <property type="component" value="Unassembled WGS sequence"/>
</dbReference>
<dbReference type="Gene3D" id="2.60.40.290">
    <property type="match status" value="1"/>
</dbReference>
<feature type="domain" description="CBM2" evidence="1">
    <location>
        <begin position="5"/>
        <end position="109"/>
    </location>
</feature>
<reference evidence="2 3" key="1">
    <citation type="submission" date="2019-02" db="EMBL/GenBank/DDBJ databases">
        <title>Draft genome sequences of novel Actinobacteria.</title>
        <authorList>
            <person name="Sahin N."/>
            <person name="Ay H."/>
            <person name="Saygin H."/>
        </authorList>
    </citation>
    <scope>NUCLEOTIDE SEQUENCE [LARGE SCALE GENOMIC DNA]</scope>
    <source>
        <strain evidence="2 3">JCM 30529</strain>
    </source>
</reference>
<organism evidence="2 3">
    <name type="scientific">Micromonospora fluostatini</name>
    <dbReference type="NCBI Taxonomy" id="1629071"/>
    <lineage>
        <taxon>Bacteria</taxon>
        <taxon>Bacillati</taxon>
        <taxon>Actinomycetota</taxon>
        <taxon>Actinomycetes</taxon>
        <taxon>Micromonosporales</taxon>
        <taxon>Micromonosporaceae</taxon>
        <taxon>Micromonospora</taxon>
    </lineage>
</organism>
<sequence>PPTTPPGHSGDCMAVYKITGTWNGGFQGEVEIMNHTSSTWSGWTATWALPQGQTIHSLWNGTSTISGGNVTVTNAAYNGALAPEGKTTFGFVAGNTGQGGLPTVTCTGR</sequence>
<name>A0ABY2DIN9_9ACTN</name>
<proteinExistence type="predicted"/>